<dbReference type="InterPro" id="IPR028156">
    <property type="entry name" value="RIP"/>
</dbReference>
<gene>
    <name evidence="8" type="primary">100113852</name>
</gene>
<organism evidence="8 9">
    <name type="scientific">Nasonia vitripennis</name>
    <name type="common">Parasitic wasp</name>
    <dbReference type="NCBI Taxonomy" id="7425"/>
    <lineage>
        <taxon>Eukaryota</taxon>
        <taxon>Metazoa</taxon>
        <taxon>Ecdysozoa</taxon>
        <taxon>Arthropoda</taxon>
        <taxon>Hexapoda</taxon>
        <taxon>Insecta</taxon>
        <taxon>Pterygota</taxon>
        <taxon>Neoptera</taxon>
        <taxon>Endopterygota</taxon>
        <taxon>Hymenoptera</taxon>
        <taxon>Apocrita</taxon>
        <taxon>Proctotrupomorpha</taxon>
        <taxon>Chalcidoidea</taxon>
        <taxon>Pteromalidae</taxon>
        <taxon>Pteromalinae</taxon>
        <taxon>Nasonia</taxon>
    </lineage>
</organism>
<evidence type="ECO:0000256" key="5">
    <source>
        <dbReference type="ARBA" id="ARBA00023242"/>
    </source>
</evidence>
<evidence type="ECO:0008006" key="10">
    <source>
        <dbReference type="Google" id="ProtNLM"/>
    </source>
</evidence>
<dbReference type="EnsemblMetazoa" id="XM_001603977">
    <property type="protein sequence ID" value="XP_001604027"/>
    <property type="gene ID" value="LOC100113852"/>
</dbReference>
<keyword evidence="2" id="KW-0479">Metal-binding</keyword>
<dbReference type="GO" id="GO:0008270">
    <property type="term" value="F:zinc ion binding"/>
    <property type="evidence" value="ECO:0007669"/>
    <property type="project" value="UniProtKB-KW"/>
</dbReference>
<evidence type="ECO:0000259" key="6">
    <source>
        <dbReference type="Pfam" id="PF14766"/>
    </source>
</evidence>
<dbReference type="PANTHER" id="PTHR31742">
    <property type="entry name" value="RPA-INTERACTING PROTEIN RPAIN"/>
    <property type="match status" value="1"/>
</dbReference>
<keyword evidence="3" id="KW-0863">Zinc-finger</keyword>
<name>A0A7M7G4L3_NASVI</name>
<dbReference type="KEGG" id="nvi:100113852"/>
<comment type="subcellular location">
    <subcellularLocation>
        <location evidence="1">Nucleus</location>
    </subcellularLocation>
</comment>
<dbReference type="AlphaFoldDB" id="A0A7M7G4L3"/>
<keyword evidence="4" id="KW-0862">Zinc</keyword>
<evidence type="ECO:0000256" key="2">
    <source>
        <dbReference type="ARBA" id="ARBA00022723"/>
    </source>
</evidence>
<reference evidence="8" key="1">
    <citation type="submission" date="2021-01" db="UniProtKB">
        <authorList>
            <consortium name="EnsemblMetazoa"/>
        </authorList>
    </citation>
    <scope>IDENTIFICATION</scope>
</reference>
<dbReference type="Pfam" id="PF14766">
    <property type="entry name" value="RPA_interact_N"/>
    <property type="match status" value="1"/>
</dbReference>
<dbReference type="FunCoup" id="A0A7M7G4L3">
    <property type="interactions" value="927"/>
</dbReference>
<evidence type="ECO:0000313" key="8">
    <source>
        <dbReference type="EnsemblMetazoa" id="XP_001604027"/>
    </source>
</evidence>
<evidence type="ECO:0000259" key="7">
    <source>
        <dbReference type="Pfam" id="PF14768"/>
    </source>
</evidence>
<keyword evidence="5" id="KW-0539">Nucleus</keyword>
<feature type="domain" description="RPA-interacting protein N-terminal" evidence="6">
    <location>
        <begin position="10"/>
        <end position="49"/>
    </location>
</feature>
<dbReference type="GO" id="GO:0005634">
    <property type="term" value="C:nucleus"/>
    <property type="evidence" value="ECO:0007669"/>
    <property type="project" value="UniProtKB-SubCell"/>
</dbReference>
<dbReference type="PANTHER" id="PTHR31742:SF1">
    <property type="entry name" value="RPA-INTERACTING PROTEIN"/>
    <property type="match status" value="1"/>
</dbReference>
<dbReference type="OrthoDB" id="435311at2759"/>
<proteinExistence type="predicted"/>
<dbReference type="InterPro" id="IPR028159">
    <property type="entry name" value="RPA_interact_C_dom"/>
</dbReference>
<evidence type="ECO:0000256" key="1">
    <source>
        <dbReference type="ARBA" id="ARBA00004123"/>
    </source>
</evidence>
<feature type="domain" description="RPA-interacting protein C-terminal" evidence="7">
    <location>
        <begin position="134"/>
        <end position="211"/>
    </location>
</feature>
<evidence type="ECO:0000313" key="9">
    <source>
        <dbReference type="Proteomes" id="UP000002358"/>
    </source>
</evidence>
<dbReference type="InterPro" id="IPR028158">
    <property type="entry name" value="RPA_interact_N_dom"/>
</dbReference>
<dbReference type="InParanoid" id="A0A7M7G4L3"/>
<protein>
    <recommendedName>
        <fullName evidence="10">RPA-interacting protein</fullName>
    </recommendedName>
</protein>
<sequence>MSAYSPRNINHRVMKRGNDLSKFQEILRQKCHQQMRERRGQLFNKGRSGLFPVPNVQETLTEIVRQEFNKLATAEKSDITMSTKTIINSPLNQDEALREESELLAEEEQWILQEYERLMHSEEEMFDTLEDEVICPMCHKSFLEEIPDFIVCSSCGLKIRTEITLTKFKYNLESHVNMHSERCLKVPDFSLVYENDHVSLGITCLTCSCFYLVSTMEP</sequence>
<dbReference type="GO" id="GO:0006606">
    <property type="term" value="P:protein import into nucleus"/>
    <property type="evidence" value="ECO:0007669"/>
    <property type="project" value="TreeGrafter"/>
</dbReference>
<dbReference type="OMA" id="HIRCTAG"/>
<keyword evidence="9" id="KW-1185">Reference proteome</keyword>
<dbReference type="Pfam" id="PF14768">
    <property type="entry name" value="RPA_interact_C"/>
    <property type="match status" value="1"/>
</dbReference>
<dbReference type="Proteomes" id="UP000002358">
    <property type="component" value="Chromosome 2"/>
</dbReference>
<accession>A0A7M7G4L3</accession>
<evidence type="ECO:0000256" key="3">
    <source>
        <dbReference type="ARBA" id="ARBA00022771"/>
    </source>
</evidence>
<evidence type="ECO:0000256" key="4">
    <source>
        <dbReference type="ARBA" id="ARBA00022833"/>
    </source>
</evidence>